<keyword evidence="2" id="KW-1185">Reference proteome</keyword>
<name>A0AAV4TYS4_CAEEX</name>
<dbReference type="EMBL" id="BPLR01012053">
    <property type="protein sequence ID" value="GIY50970.1"/>
    <property type="molecule type" value="Genomic_DNA"/>
</dbReference>
<accession>A0AAV4TYS4</accession>
<sequence length="92" mass="10426">MNTEIELFFSGNKQDVVKHGVSFNSSRNLPAIQAPPTLSSRSTRFRVQNLAGIAPLQKRLRRSFTATETLPFVKWDRNCVIMYTTLRAAPET</sequence>
<dbReference type="Proteomes" id="UP001054945">
    <property type="component" value="Unassembled WGS sequence"/>
</dbReference>
<dbReference type="AlphaFoldDB" id="A0AAV4TYS4"/>
<gene>
    <name evidence="1" type="ORF">CEXT_34491</name>
</gene>
<reference evidence="1 2" key="1">
    <citation type="submission" date="2021-06" db="EMBL/GenBank/DDBJ databases">
        <title>Caerostris extrusa draft genome.</title>
        <authorList>
            <person name="Kono N."/>
            <person name="Arakawa K."/>
        </authorList>
    </citation>
    <scope>NUCLEOTIDE SEQUENCE [LARGE SCALE GENOMIC DNA]</scope>
</reference>
<organism evidence="1 2">
    <name type="scientific">Caerostris extrusa</name>
    <name type="common">Bark spider</name>
    <name type="synonym">Caerostris bankana</name>
    <dbReference type="NCBI Taxonomy" id="172846"/>
    <lineage>
        <taxon>Eukaryota</taxon>
        <taxon>Metazoa</taxon>
        <taxon>Ecdysozoa</taxon>
        <taxon>Arthropoda</taxon>
        <taxon>Chelicerata</taxon>
        <taxon>Arachnida</taxon>
        <taxon>Araneae</taxon>
        <taxon>Araneomorphae</taxon>
        <taxon>Entelegynae</taxon>
        <taxon>Araneoidea</taxon>
        <taxon>Araneidae</taxon>
        <taxon>Caerostris</taxon>
    </lineage>
</organism>
<comment type="caution">
    <text evidence="1">The sequence shown here is derived from an EMBL/GenBank/DDBJ whole genome shotgun (WGS) entry which is preliminary data.</text>
</comment>
<protein>
    <submittedName>
        <fullName evidence="1">Uncharacterized protein</fullName>
    </submittedName>
</protein>
<proteinExistence type="predicted"/>
<evidence type="ECO:0000313" key="2">
    <source>
        <dbReference type="Proteomes" id="UP001054945"/>
    </source>
</evidence>
<evidence type="ECO:0000313" key="1">
    <source>
        <dbReference type="EMBL" id="GIY50970.1"/>
    </source>
</evidence>